<keyword evidence="4 7" id="KW-0408">Iron</keyword>
<evidence type="ECO:0000256" key="3">
    <source>
        <dbReference type="ARBA" id="ARBA00022723"/>
    </source>
</evidence>
<evidence type="ECO:0000313" key="10">
    <source>
        <dbReference type="Proteomes" id="UP001597492"/>
    </source>
</evidence>
<reference evidence="10" key="1">
    <citation type="journal article" date="2019" name="Int. J. Syst. Evol. Microbiol.">
        <title>The Global Catalogue of Microorganisms (GCM) 10K type strain sequencing project: providing services to taxonomists for standard genome sequencing and annotation.</title>
        <authorList>
            <consortium name="The Broad Institute Genomics Platform"/>
            <consortium name="The Broad Institute Genome Sequencing Center for Infectious Disease"/>
            <person name="Wu L."/>
            <person name="Ma J."/>
        </authorList>
    </citation>
    <scope>NUCLEOTIDE SEQUENCE [LARGE SCALE GENOMIC DNA]</scope>
    <source>
        <strain evidence="10">TISTR 1514</strain>
    </source>
</reference>
<dbReference type="Pfam" id="PF00814">
    <property type="entry name" value="TsaD"/>
    <property type="match status" value="1"/>
</dbReference>
<keyword evidence="7" id="KW-0963">Cytoplasm</keyword>
<protein>
    <recommendedName>
        <fullName evidence="7">tRNA N6-adenosine threonylcarbamoyltransferase</fullName>
        <ecNumber evidence="7">2.3.1.234</ecNumber>
    </recommendedName>
    <alternativeName>
        <fullName evidence="7">N6-L-threonylcarbamoyladenine synthase</fullName>
        <shortName evidence="7">t(6)A synthase</shortName>
    </alternativeName>
    <alternativeName>
        <fullName evidence="7">t(6)A37 threonylcarbamoyladenosine biosynthesis protein TsaD</fullName>
    </alternativeName>
    <alternativeName>
        <fullName evidence="7">tRNA threonylcarbamoyladenosine biosynthesis protein TsaD</fullName>
    </alternativeName>
</protein>
<evidence type="ECO:0000256" key="2">
    <source>
        <dbReference type="ARBA" id="ARBA00022694"/>
    </source>
</evidence>
<dbReference type="InterPro" id="IPR000182">
    <property type="entry name" value="GNAT_dom"/>
</dbReference>
<feature type="binding site" evidence="7">
    <location>
        <position position="353"/>
    </location>
    <ligand>
        <name>substrate</name>
    </ligand>
</feature>
<dbReference type="CDD" id="cd04301">
    <property type="entry name" value="NAT_SF"/>
    <property type="match status" value="1"/>
</dbReference>
<dbReference type="SUPFAM" id="SSF55729">
    <property type="entry name" value="Acyl-CoA N-acyltransferases (Nat)"/>
    <property type="match status" value="1"/>
</dbReference>
<dbReference type="NCBIfam" id="TIGR03723">
    <property type="entry name" value="T6A_TsaD_YgjD"/>
    <property type="match status" value="1"/>
</dbReference>
<gene>
    <name evidence="7 9" type="primary">tsaD</name>
    <name evidence="9" type="ORF">ACFSW7_00665</name>
</gene>
<dbReference type="GO" id="GO:0061711">
    <property type="term" value="F:tRNA N(6)-L-threonylcarbamoyladenine synthase activity"/>
    <property type="evidence" value="ECO:0007669"/>
    <property type="project" value="UniProtKB-EC"/>
</dbReference>
<feature type="binding site" evidence="7">
    <location>
        <begin position="302"/>
        <end position="306"/>
    </location>
    <ligand>
        <name>substrate</name>
    </ligand>
</feature>
<name>A0ABW5UWT5_9MICO</name>
<dbReference type="Pfam" id="PF00583">
    <property type="entry name" value="Acetyltransf_1"/>
    <property type="match status" value="1"/>
</dbReference>
<dbReference type="InterPro" id="IPR006464">
    <property type="entry name" value="AcTrfase_RimI/Ard1"/>
</dbReference>
<sequence length="532" mass="55961">MSGEIRLRPADVADLEAMVALDHEMFPLDHWSANGMRDELASEHTGYWVLDRDGELLGAAGVLAARGAGEADVQTIAVRPELRRSGWGTRLLRQLLEWAGERGAKRVFLEVRESGAPARALYDSLGFEEIGRRDNYYRQEGEAAIVMRADIELALRHADARLQPAREPLVLGIETSCDETGVGIVRGTTLLTNAVASSMDEQAKYGGVVPEVAARAHADSMVPVLQQALDEAGVTLDDLDAIAVTAGPGLAGALMVGVGAAKALAVATGKPLYGVNHLVGHVAADLLRDGGSSVEFPTVALLVSGGHTSLIRVDSLAGDSELLGETIDDAAGEAFDKVARVLGLPYPGGPQIDRAAADGDPKAFRFPRGLSRASDLERHRYDFSFSGLKTAVARQVERFEDAGEPVPVANIAASFREAVADVLVTKALAACRDLGIPRLLLGGGVAANARIRELAGERCAEAGVSLHIPPLRLCTDNGAMIAVLGAQLVAAGHEPSPADFAADSTLPMTQAQLTESSSRTPRMIAGLKGAHR</sequence>
<dbReference type="NCBIfam" id="TIGR01575">
    <property type="entry name" value="rimI"/>
    <property type="match status" value="1"/>
</dbReference>
<dbReference type="Gene3D" id="3.30.420.40">
    <property type="match status" value="2"/>
</dbReference>
<dbReference type="Gene3D" id="3.40.630.30">
    <property type="match status" value="1"/>
</dbReference>
<evidence type="ECO:0000256" key="5">
    <source>
        <dbReference type="ARBA" id="ARBA00023315"/>
    </source>
</evidence>
<comment type="caution">
    <text evidence="9">The sequence shown here is derived from an EMBL/GenBank/DDBJ whole genome shotgun (WGS) entry which is preliminary data.</text>
</comment>
<feature type="domain" description="N-acetyltransferase" evidence="8">
    <location>
        <begin position="5"/>
        <end position="152"/>
    </location>
</feature>
<keyword evidence="5 7" id="KW-0012">Acyltransferase</keyword>
<keyword evidence="2 7" id="KW-0819">tRNA processing</keyword>
<dbReference type="HAMAP" id="MF_01445">
    <property type="entry name" value="TsaD"/>
    <property type="match status" value="1"/>
</dbReference>
<feature type="binding site" evidence="7">
    <location>
        <position position="448"/>
    </location>
    <ligand>
        <name>substrate</name>
    </ligand>
</feature>
<comment type="catalytic activity">
    <reaction evidence="6 7">
        <text>L-threonylcarbamoyladenylate + adenosine(37) in tRNA = N(6)-L-threonylcarbamoyladenosine(37) in tRNA + AMP + H(+)</text>
        <dbReference type="Rhea" id="RHEA:37059"/>
        <dbReference type="Rhea" id="RHEA-COMP:10162"/>
        <dbReference type="Rhea" id="RHEA-COMP:10163"/>
        <dbReference type="ChEBI" id="CHEBI:15378"/>
        <dbReference type="ChEBI" id="CHEBI:73682"/>
        <dbReference type="ChEBI" id="CHEBI:74411"/>
        <dbReference type="ChEBI" id="CHEBI:74418"/>
        <dbReference type="ChEBI" id="CHEBI:456215"/>
        <dbReference type="EC" id="2.3.1.234"/>
    </reaction>
</comment>
<organism evidence="9 10">
    <name type="scientific">Gulosibacter faecalis</name>
    <dbReference type="NCBI Taxonomy" id="272240"/>
    <lineage>
        <taxon>Bacteria</taxon>
        <taxon>Bacillati</taxon>
        <taxon>Actinomycetota</taxon>
        <taxon>Actinomycetes</taxon>
        <taxon>Micrococcales</taxon>
        <taxon>Microbacteriaceae</taxon>
        <taxon>Gulosibacter</taxon>
    </lineage>
</organism>
<comment type="cofactor">
    <cofactor evidence="7">
        <name>Fe(2+)</name>
        <dbReference type="ChEBI" id="CHEBI:29033"/>
    </cofactor>
    <text evidence="7">Binds 1 Fe(2+) ion per subunit.</text>
</comment>
<keyword evidence="10" id="KW-1185">Reference proteome</keyword>
<feature type="binding site" evidence="7">
    <location>
        <position position="476"/>
    </location>
    <ligand>
        <name>Fe cation</name>
        <dbReference type="ChEBI" id="CHEBI:24875"/>
    </ligand>
</feature>
<dbReference type="InterPro" id="IPR043129">
    <property type="entry name" value="ATPase_NBD"/>
</dbReference>
<proteinExistence type="inferred from homology"/>
<accession>A0ABW5UWT5</accession>
<dbReference type="SUPFAM" id="SSF53067">
    <property type="entry name" value="Actin-like ATPase domain"/>
    <property type="match status" value="1"/>
</dbReference>
<dbReference type="PANTHER" id="PTHR11735:SF6">
    <property type="entry name" value="TRNA N6-ADENOSINE THREONYLCARBAMOYLTRANSFERASE, MITOCHONDRIAL"/>
    <property type="match status" value="1"/>
</dbReference>
<comment type="subcellular location">
    <subcellularLocation>
        <location evidence="7">Cytoplasm</location>
    </subcellularLocation>
</comment>
<dbReference type="CDD" id="cd24133">
    <property type="entry name" value="ASKHA_NBD_TsaD_bac"/>
    <property type="match status" value="1"/>
</dbReference>
<feature type="binding site" evidence="7">
    <location>
        <position position="349"/>
    </location>
    <ligand>
        <name>substrate</name>
    </ligand>
</feature>
<evidence type="ECO:0000256" key="1">
    <source>
        <dbReference type="ARBA" id="ARBA00022679"/>
    </source>
</evidence>
<dbReference type="Proteomes" id="UP001597492">
    <property type="component" value="Unassembled WGS sequence"/>
</dbReference>
<evidence type="ECO:0000313" key="9">
    <source>
        <dbReference type="EMBL" id="MFD2756889.1"/>
    </source>
</evidence>
<dbReference type="PRINTS" id="PR00789">
    <property type="entry name" value="OSIALOPTASE"/>
</dbReference>
<evidence type="ECO:0000256" key="6">
    <source>
        <dbReference type="ARBA" id="ARBA00048117"/>
    </source>
</evidence>
<evidence type="ECO:0000256" key="4">
    <source>
        <dbReference type="ARBA" id="ARBA00023004"/>
    </source>
</evidence>
<keyword evidence="1 7" id="KW-0808">Transferase</keyword>
<feature type="binding site" evidence="7">
    <location>
        <position position="281"/>
    </location>
    <ligand>
        <name>Fe cation</name>
        <dbReference type="ChEBI" id="CHEBI:24875"/>
    </ligand>
</feature>
<dbReference type="InterPro" id="IPR022450">
    <property type="entry name" value="TsaD"/>
</dbReference>
<evidence type="ECO:0000256" key="7">
    <source>
        <dbReference type="HAMAP-Rule" id="MF_01445"/>
    </source>
</evidence>
<evidence type="ECO:0000259" key="8">
    <source>
        <dbReference type="PROSITE" id="PS51186"/>
    </source>
</evidence>
<dbReference type="EMBL" id="JBHUNE010000001">
    <property type="protein sequence ID" value="MFD2756889.1"/>
    <property type="molecule type" value="Genomic_DNA"/>
</dbReference>
<comment type="function">
    <text evidence="7">Required for the formation of a threonylcarbamoyl group on adenosine at position 37 (t(6)A37) in tRNAs that read codons beginning with adenine. Is involved in the transfer of the threonylcarbamoyl moiety of threonylcarbamoyl-AMP (TC-AMP) to the N6 group of A37, together with TsaE and TsaB. TsaD likely plays a direct catalytic role in this reaction.</text>
</comment>
<dbReference type="PANTHER" id="PTHR11735">
    <property type="entry name" value="TRNA N6-ADENOSINE THREONYLCARBAMOYLTRANSFERASE"/>
    <property type="match status" value="1"/>
</dbReference>
<dbReference type="EC" id="2.3.1.234" evidence="7"/>
<dbReference type="InterPro" id="IPR000905">
    <property type="entry name" value="Gcp-like_dom"/>
</dbReference>
<comment type="similarity">
    <text evidence="7">Belongs to the KAE1 / TsaD family.</text>
</comment>
<dbReference type="InterPro" id="IPR017861">
    <property type="entry name" value="KAE1/TsaD"/>
</dbReference>
<dbReference type="PROSITE" id="PS51186">
    <property type="entry name" value="GNAT"/>
    <property type="match status" value="1"/>
</dbReference>
<dbReference type="RefSeq" id="WP_019619015.1">
    <property type="nucleotide sequence ID" value="NZ_JBHUNE010000001.1"/>
</dbReference>
<feature type="binding site" evidence="7">
    <location>
        <position position="336"/>
    </location>
    <ligand>
        <name>substrate</name>
    </ligand>
</feature>
<keyword evidence="3 7" id="KW-0479">Metal-binding</keyword>
<dbReference type="InterPro" id="IPR016181">
    <property type="entry name" value="Acyl_CoA_acyltransferase"/>
</dbReference>
<feature type="binding site" evidence="7">
    <location>
        <position position="277"/>
    </location>
    <ligand>
        <name>Fe cation</name>
        <dbReference type="ChEBI" id="CHEBI:24875"/>
    </ligand>
</feature>
<dbReference type="NCBIfam" id="TIGR00329">
    <property type="entry name" value="gcp_kae1"/>
    <property type="match status" value="1"/>
</dbReference>